<comment type="caution">
    <text evidence="7">The sequence shown here is derived from an EMBL/GenBank/DDBJ whole genome shotgun (WGS) entry which is preliminary data.</text>
</comment>
<dbReference type="AlphaFoldDB" id="A0A4Q1HGR8"/>
<accession>A0A4Q1HGR8</accession>
<feature type="transmembrane region" description="Helical" evidence="6">
    <location>
        <begin position="216"/>
        <end position="234"/>
    </location>
</feature>
<dbReference type="EMBL" id="PYAL01000007">
    <property type="protein sequence ID" value="RXN85327.1"/>
    <property type="molecule type" value="Genomic_DNA"/>
</dbReference>
<protein>
    <recommendedName>
        <fullName evidence="9">OPT family oligopeptide transporter</fullName>
    </recommendedName>
</protein>
<feature type="transmembrane region" description="Helical" evidence="6">
    <location>
        <begin position="414"/>
        <end position="436"/>
    </location>
</feature>
<evidence type="ECO:0008006" key="9">
    <source>
        <dbReference type="Google" id="ProtNLM"/>
    </source>
</evidence>
<evidence type="ECO:0000256" key="3">
    <source>
        <dbReference type="ARBA" id="ARBA00022692"/>
    </source>
</evidence>
<dbReference type="GO" id="GO:0016020">
    <property type="term" value="C:membrane"/>
    <property type="evidence" value="ECO:0007669"/>
    <property type="project" value="UniProtKB-SubCell"/>
</dbReference>
<dbReference type="OrthoDB" id="3652263at2"/>
<evidence type="ECO:0000313" key="7">
    <source>
        <dbReference type="EMBL" id="RXN85327.1"/>
    </source>
</evidence>
<evidence type="ECO:0000256" key="5">
    <source>
        <dbReference type="ARBA" id="ARBA00023136"/>
    </source>
</evidence>
<dbReference type="Proteomes" id="UP000290849">
    <property type="component" value="Unassembled WGS sequence"/>
</dbReference>
<keyword evidence="8" id="KW-1185">Reference proteome</keyword>
<sequence length="553" mass="57505">MQASTHPRALAGGTLVLLALLSVLGAIIGIQLLTSLGVTPNTSIIGALIAMLLARVPLSFLNRFRSVHEQNLAQSAISSATFGAANSLLLPIAIPFLIGRNDLVVPMFIGVSLAMLLDGYLLYRMFDTRIFPASGAWPPGTAAAEAIKAGDTGGKQAALLALGIGAGVAGSWLGVPMSAFGTAFLGNIWALSMFGIGLLARAYAQPLAGVDINAVYLPHGLMIGAGLVALLQVIGQMRQRRTADAVTDTVANTVSNTVSNTVAGTSATTSAAPPELASRQIAYDLTKTLRFGAIAYIVLAALIALGSGLYAEMSPPMLALFIVYAAFAAFVHEMIVGIAAMHSGWFPAFAVALITLLVGMLLGFPPIALVMLCGFSAATGPAFADMGYDLRAGYMLRGNGADPRFELEGRRQQLAAGMLAFVIAIPMVYFSFGTYFAQGLIPPVAKVYVATIKAGIAPGVAGKLLLWAIPGALIQLAGGPRRQLGVLLSTGLLILNASAGWAVLVGILLRLLIQRRWGESARNKAEVFAAGCIAGDALYSFFNSMARANLKSR</sequence>
<keyword evidence="3 6" id="KW-0812">Transmembrane</keyword>
<dbReference type="Pfam" id="PF03169">
    <property type="entry name" value="OPT"/>
    <property type="match status" value="1"/>
</dbReference>
<organism evidence="7 8">
    <name type="scientific">Achromobacter aloeverae</name>
    <dbReference type="NCBI Taxonomy" id="1750518"/>
    <lineage>
        <taxon>Bacteria</taxon>
        <taxon>Pseudomonadati</taxon>
        <taxon>Pseudomonadota</taxon>
        <taxon>Betaproteobacteria</taxon>
        <taxon>Burkholderiales</taxon>
        <taxon>Alcaligenaceae</taxon>
        <taxon>Achromobacter</taxon>
    </lineage>
</organism>
<evidence type="ECO:0000256" key="6">
    <source>
        <dbReference type="SAM" id="Phobius"/>
    </source>
</evidence>
<evidence type="ECO:0000256" key="4">
    <source>
        <dbReference type="ARBA" id="ARBA00022989"/>
    </source>
</evidence>
<feature type="transmembrane region" description="Helical" evidence="6">
    <location>
        <begin position="76"/>
        <end position="98"/>
    </location>
</feature>
<evidence type="ECO:0000256" key="1">
    <source>
        <dbReference type="ARBA" id="ARBA00004141"/>
    </source>
</evidence>
<name>A0A4Q1HGR8_9BURK</name>
<feature type="transmembrane region" description="Helical" evidence="6">
    <location>
        <begin position="289"/>
        <end position="311"/>
    </location>
</feature>
<keyword evidence="5 6" id="KW-0472">Membrane</keyword>
<feature type="transmembrane region" description="Helical" evidence="6">
    <location>
        <begin position="456"/>
        <end position="474"/>
    </location>
</feature>
<dbReference type="RefSeq" id="WP_129152886.1">
    <property type="nucleotide sequence ID" value="NZ_JBHSDO010000005.1"/>
</dbReference>
<feature type="transmembrane region" description="Helical" evidence="6">
    <location>
        <begin position="317"/>
        <end position="338"/>
    </location>
</feature>
<keyword evidence="4 6" id="KW-1133">Transmembrane helix</keyword>
<evidence type="ECO:0000256" key="2">
    <source>
        <dbReference type="ARBA" id="ARBA00022448"/>
    </source>
</evidence>
<comment type="subcellular location">
    <subcellularLocation>
        <location evidence="1">Membrane</location>
        <topology evidence="1">Multi-pass membrane protein</topology>
    </subcellularLocation>
</comment>
<keyword evidence="2" id="KW-0813">Transport</keyword>
<gene>
    <name evidence="7" type="ORF">C7R54_22825</name>
</gene>
<feature type="transmembrane region" description="Helical" evidence="6">
    <location>
        <begin position="184"/>
        <end position="204"/>
    </location>
</feature>
<evidence type="ECO:0000313" key="8">
    <source>
        <dbReference type="Proteomes" id="UP000290849"/>
    </source>
</evidence>
<feature type="transmembrane region" description="Helical" evidence="6">
    <location>
        <begin position="486"/>
        <end position="513"/>
    </location>
</feature>
<feature type="transmembrane region" description="Helical" evidence="6">
    <location>
        <begin position="345"/>
        <end position="362"/>
    </location>
</feature>
<reference evidence="7 8" key="1">
    <citation type="journal article" date="2017" name="Int. J. Syst. Evol. Microbiol.">
        <title>Achromobacter aloeverae sp. nov., isolated from the root of Aloe vera (L.) Burm.f.</title>
        <authorList>
            <person name="Kuncharoen N."/>
            <person name="Muramatsu Y."/>
            <person name="Shibata C."/>
            <person name="Kamakura Y."/>
            <person name="Nakagawa Y."/>
            <person name="Tanasupawat S."/>
        </authorList>
    </citation>
    <scope>NUCLEOTIDE SEQUENCE [LARGE SCALE GENOMIC DNA]</scope>
    <source>
        <strain evidence="7 8">AVA-1</strain>
    </source>
</reference>
<feature type="transmembrane region" description="Helical" evidence="6">
    <location>
        <begin position="44"/>
        <end position="64"/>
    </location>
</feature>
<dbReference type="GO" id="GO:0035673">
    <property type="term" value="F:oligopeptide transmembrane transporter activity"/>
    <property type="evidence" value="ECO:0007669"/>
    <property type="project" value="InterPro"/>
</dbReference>
<proteinExistence type="predicted"/>
<feature type="transmembrane region" description="Helical" evidence="6">
    <location>
        <begin position="104"/>
        <end position="123"/>
    </location>
</feature>
<dbReference type="InterPro" id="IPR004813">
    <property type="entry name" value="OPT"/>
</dbReference>